<comment type="caution">
    <text evidence="2">The sequence shown here is derived from an EMBL/GenBank/DDBJ whole genome shotgun (WGS) entry which is preliminary data.</text>
</comment>
<reference evidence="2 3" key="1">
    <citation type="journal article" date="2019" name="Sci. Rep.">
        <title>Orb-weaving spider Araneus ventricosus genome elucidates the spidroin gene catalogue.</title>
        <authorList>
            <person name="Kono N."/>
            <person name="Nakamura H."/>
            <person name="Ohtoshi R."/>
            <person name="Moran D.A.P."/>
            <person name="Shinohara A."/>
            <person name="Yoshida Y."/>
            <person name="Fujiwara M."/>
            <person name="Mori M."/>
            <person name="Tomita M."/>
            <person name="Arakawa K."/>
        </authorList>
    </citation>
    <scope>NUCLEOTIDE SEQUENCE [LARGE SCALE GENOMIC DNA]</scope>
</reference>
<feature type="compositionally biased region" description="Basic and acidic residues" evidence="1">
    <location>
        <begin position="115"/>
        <end position="128"/>
    </location>
</feature>
<dbReference type="EMBL" id="BGPR01053233">
    <property type="protein sequence ID" value="GBO30032.1"/>
    <property type="molecule type" value="Genomic_DNA"/>
</dbReference>
<dbReference type="AlphaFoldDB" id="A0A4Y2VZB0"/>
<sequence length="192" mass="21962">MDTYEQCFDKLDDIDWVTEATPAAFNYEEELSYKLLPEMPNFDETMDVPSPISQIHSPPAMEPIKPIHSDDVEPYNKLSSTAAVGQRCLPKRMQTNRSPPALRDDASRNPPSPASDDKPFKKEPESPRKFKRPSSSLRPKYPRIVLKQNISPVRPPSTHLKLPTFAKKPKRETRPNSVKGWKPIQSFKPPER</sequence>
<dbReference type="Proteomes" id="UP000499080">
    <property type="component" value="Unassembled WGS sequence"/>
</dbReference>
<feature type="region of interest" description="Disordered" evidence="1">
    <location>
        <begin position="44"/>
        <end position="192"/>
    </location>
</feature>
<protein>
    <submittedName>
        <fullName evidence="2">Uncharacterized protein</fullName>
    </submittedName>
</protein>
<organism evidence="2 3">
    <name type="scientific">Araneus ventricosus</name>
    <name type="common">Orbweaver spider</name>
    <name type="synonym">Epeira ventricosa</name>
    <dbReference type="NCBI Taxonomy" id="182803"/>
    <lineage>
        <taxon>Eukaryota</taxon>
        <taxon>Metazoa</taxon>
        <taxon>Ecdysozoa</taxon>
        <taxon>Arthropoda</taxon>
        <taxon>Chelicerata</taxon>
        <taxon>Arachnida</taxon>
        <taxon>Araneae</taxon>
        <taxon>Araneomorphae</taxon>
        <taxon>Entelegynae</taxon>
        <taxon>Araneoidea</taxon>
        <taxon>Araneidae</taxon>
        <taxon>Araneus</taxon>
    </lineage>
</organism>
<keyword evidence="3" id="KW-1185">Reference proteome</keyword>
<evidence type="ECO:0000313" key="2">
    <source>
        <dbReference type="EMBL" id="GBO30032.1"/>
    </source>
</evidence>
<name>A0A4Y2VZB0_ARAVE</name>
<gene>
    <name evidence="2" type="ORF">AVEN_198790_1</name>
</gene>
<proteinExistence type="predicted"/>
<accession>A0A4Y2VZB0</accession>
<evidence type="ECO:0000256" key="1">
    <source>
        <dbReference type="SAM" id="MobiDB-lite"/>
    </source>
</evidence>
<evidence type="ECO:0000313" key="3">
    <source>
        <dbReference type="Proteomes" id="UP000499080"/>
    </source>
</evidence>